<evidence type="ECO:0000313" key="4">
    <source>
        <dbReference type="Proteomes" id="UP000184368"/>
    </source>
</evidence>
<dbReference type="AlphaFoldDB" id="A0A1M4SAZ1"/>
<dbReference type="Pfam" id="PF18620">
    <property type="entry name" value="DUF5627"/>
    <property type="match status" value="1"/>
</dbReference>
<sequence length="343" mass="37795">MKRVFLIGILLSALLAACNKENEFPDYKYSTVYFAYQSPIRTLVLGEDVFDNTLDNQRKIQIMASMGGVYENNKDVTLDVVIDNALAQGLKFDPNNGGGDVVAMPSNYYVLPQNMKITIPAGKVMGGLEVQLTDAFFADPRSVRNTFVIPVRITKVANADSILRGTSAKTGADPRKAGDWNVAPKDYVLYAVKYINPYHSAYLRRGVAVVKGNNGNTALDTTVVYRNEFVERDQVVNLFTRSLTQDTTLLSSRNKGNISVPFQLLLNFDAAGKCTVSAPDAALYTVSGGGQFTKKGDMWGNEKRDVLHLKYQVDFGTTTHSITDTLVVRDRGVKFETFAPTVL</sequence>
<dbReference type="RefSeq" id="WP_073038892.1">
    <property type="nucleotide sequence ID" value="NZ_FQUO01000001.1"/>
</dbReference>
<protein>
    <recommendedName>
        <fullName evidence="5">DUF1735 domain-containing protein</fullName>
    </recommendedName>
</protein>
<evidence type="ECO:0000259" key="2">
    <source>
        <dbReference type="Pfam" id="PF18620"/>
    </source>
</evidence>
<dbReference type="STRING" id="1302690.BUE76_23135"/>
<dbReference type="Proteomes" id="UP000184368">
    <property type="component" value="Unassembled WGS sequence"/>
</dbReference>
<name>A0A1M4SAZ1_9BACT</name>
<evidence type="ECO:0008006" key="5">
    <source>
        <dbReference type="Google" id="ProtNLM"/>
    </source>
</evidence>
<gene>
    <name evidence="3" type="ORF">SAMN05444008_10154</name>
</gene>
<dbReference type="PROSITE" id="PS51257">
    <property type="entry name" value="PROKAR_LIPOPROTEIN"/>
    <property type="match status" value="1"/>
</dbReference>
<dbReference type="Gene3D" id="2.60.40.1740">
    <property type="entry name" value="hypothetical protein (bacova_03559)"/>
    <property type="match status" value="1"/>
</dbReference>
<dbReference type="EMBL" id="FQUO01000001">
    <property type="protein sequence ID" value="SHE29359.1"/>
    <property type="molecule type" value="Genomic_DNA"/>
</dbReference>
<dbReference type="InterPro" id="IPR013728">
    <property type="entry name" value="BT_3987-like_N"/>
</dbReference>
<dbReference type="InterPro" id="IPR040580">
    <property type="entry name" value="DUF5627"/>
</dbReference>
<dbReference type="Pfam" id="PF08522">
    <property type="entry name" value="BT_3987-like_N"/>
    <property type="match status" value="1"/>
</dbReference>
<evidence type="ECO:0000259" key="1">
    <source>
        <dbReference type="Pfam" id="PF08522"/>
    </source>
</evidence>
<dbReference type="OrthoDB" id="1041979at2"/>
<evidence type="ECO:0000313" key="3">
    <source>
        <dbReference type="EMBL" id="SHE29359.1"/>
    </source>
</evidence>
<organism evidence="3 4">
    <name type="scientific">Cnuella takakiae</name>
    <dbReference type="NCBI Taxonomy" id="1302690"/>
    <lineage>
        <taxon>Bacteria</taxon>
        <taxon>Pseudomonadati</taxon>
        <taxon>Bacteroidota</taxon>
        <taxon>Chitinophagia</taxon>
        <taxon>Chitinophagales</taxon>
        <taxon>Chitinophagaceae</taxon>
        <taxon>Cnuella</taxon>
    </lineage>
</organism>
<keyword evidence="4" id="KW-1185">Reference proteome</keyword>
<feature type="domain" description="DUF5627" evidence="2">
    <location>
        <begin position="197"/>
        <end position="332"/>
    </location>
</feature>
<accession>A0A1M4SAZ1</accession>
<reference evidence="3 4" key="1">
    <citation type="submission" date="2016-11" db="EMBL/GenBank/DDBJ databases">
        <authorList>
            <person name="Jaros S."/>
            <person name="Januszkiewicz K."/>
            <person name="Wedrychowicz H."/>
        </authorList>
    </citation>
    <scope>NUCLEOTIDE SEQUENCE [LARGE SCALE GENOMIC DNA]</scope>
    <source>
        <strain evidence="3 4">DSM 26897</strain>
    </source>
</reference>
<feature type="domain" description="BT-3987-like N-terminal" evidence="1">
    <location>
        <begin position="30"/>
        <end position="159"/>
    </location>
</feature>
<proteinExistence type="predicted"/>
<dbReference type="Gene3D" id="2.40.128.420">
    <property type="match status" value="1"/>
</dbReference>